<dbReference type="PANTHER" id="PTHR23507">
    <property type="entry name" value="ZGC:174356"/>
    <property type="match status" value="1"/>
</dbReference>
<evidence type="ECO:0000256" key="2">
    <source>
        <dbReference type="ARBA" id="ARBA00022692"/>
    </source>
</evidence>
<dbReference type="InterPro" id="IPR011701">
    <property type="entry name" value="MFS"/>
</dbReference>
<feature type="transmembrane region" description="Helical" evidence="5">
    <location>
        <begin position="435"/>
        <end position="455"/>
    </location>
</feature>
<dbReference type="Gene3D" id="1.20.1250.20">
    <property type="entry name" value="MFS general substrate transporter like domains"/>
    <property type="match status" value="1"/>
</dbReference>
<evidence type="ECO:0000256" key="5">
    <source>
        <dbReference type="SAM" id="Phobius"/>
    </source>
</evidence>
<comment type="caution">
    <text evidence="6">The sequence shown here is derived from an EMBL/GenBank/DDBJ whole genome shotgun (WGS) entry which is preliminary data.</text>
</comment>
<name>A0A8S1A6W1_ARCPL</name>
<feature type="transmembrane region" description="Helical" evidence="5">
    <location>
        <begin position="211"/>
        <end position="232"/>
    </location>
</feature>
<accession>A0A8S1A6W1</accession>
<proteinExistence type="predicted"/>
<reference evidence="6 7" key="1">
    <citation type="submission" date="2020-04" db="EMBL/GenBank/DDBJ databases">
        <authorList>
            <person name="Wallbank WR R."/>
            <person name="Pardo Diaz C."/>
            <person name="Kozak K."/>
            <person name="Martin S."/>
            <person name="Jiggins C."/>
            <person name="Moest M."/>
            <person name="Warren A I."/>
            <person name="Byers J.R.P. K."/>
            <person name="Montejo-Kovacevich G."/>
            <person name="Yen C E."/>
        </authorList>
    </citation>
    <scope>NUCLEOTIDE SEQUENCE [LARGE SCALE GENOMIC DNA]</scope>
</reference>
<dbReference type="AlphaFoldDB" id="A0A8S1A6W1"/>
<feature type="transmembrane region" description="Helical" evidence="5">
    <location>
        <begin position="238"/>
        <end position="260"/>
    </location>
</feature>
<evidence type="ECO:0000256" key="4">
    <source>
        <dbReference type="ARBA" id="ARBA00023136"/>
    </source>
</evidence>
<dbReference type="OrthoDB" id="7481535at2759"/>
<dbReference type="EMBL" id="CADEBD010000315">
    <property type="protein sequence ID" value="CAB3244247.1"/>
    <property type="molecule type" value="Genomic_DNA"/>
</dbReference>
<feature type="transmembrane region" description="Helical" evidence="5">
    <location>
        <begin position="467"/>
        <end position="489"/>
    </location>
</feature>
<sequence length="517" mass="58488">MENVEKSVDKMNAEKVTEQLPLKVEKKINKQNMTLLQKLKNIKSNTTVEPVLALFVMPSVLAMLATQNLNLEKACRVNLEFSDAACTALRLRKRANYTYEEDEVQKLIASVQAWKSVVHTAIPTILMLFIGAWSDKTGKRKICMLMPILGEFMTCLLNMINTYFFYEVPVEWTVFMEVVFPSLTGGWYTMFLGTFSYLGDITSKETRTFRIGILNLCMTVGFPIGMGLSGVLLRYLGYYGVFCISAALQFANFCYVLFVIDDHTWLENKDKVKRTGCTGFLLEFFDFRSLKETVEIAFKKGPNNRRLRICLILTVVCLSFGPMWGELSIMYIFTRYQFNWDEVKYSIYSTFSLITHSIGTLFSISVFSKKLRADDAVLGIISTSSKICGVLVLAFARNGREVYLSPVLEILNGTTAIALRSIASKLVSYQELGKVYSLFGVAETMMPIIFAPLYSRVYIATLNILPGAVFLVSVLITIPALSIFIWFYYQHKQDEKDKRLNVPCTPASPTEPPVVPA</sequence>
<dbReference type="Pfam" id="PF07690">
    <property type="entry name" value="MFS_1"/>
    <property type="match status" value="1"/>
</dbReference>
<comment type="subcellular location">
    <subcellularLocation>
        <location evidence="1">Membrane</location>
        <topology evidence="1">Multi-pass membrane protein</topology>
    </subcellularLocation>
</comment>
<evidence type="ECO:0000256" key="1">
    <source>
        <dbReference type="ARBA" id="ARBA00004141"/>
    </source>
</evidence>
<gene>
    <name evidence="6" type="ORF">APLA_LOCUS10644</name>
</gene>
<dbReference type="SUPFAM" id="SSF103473">
    <property type="entry name" value="MFS general substrate transporter"/>
    <property type="match status" value="1"/>
</dbReference>
<protein>
    <recommendedName>
        <fullName evidence="8">Proton-coupled folate transporter</fullName>
    </recommendedName>
</protein>
<dbReference type="InterPro" id="IPR036259">
    <property type="entry name" value="MFS_trans_sf"/>
</dbReference>
<evidence type="ECO:0008006" key="8">
    <source>
        <dbReference type="Google" id="ProtNLM"/>
    </source>
</evidence>
<evidence type="ECO:0000256" key="3">
    <source>
        <dbReference type="ARBA" id="ARBA00022989"/>
    </source>
</evidence>
<feature type="transmembrane region" description="Helical" evidence="5">
    <location>
        <begin position="345"/>
        <end position="364"/>
    </location>
</feature>
<organism evidence="6 7">
    <name type="scientific">Arctia plantaginis</name>
    <name type="common">Wood tiger moth</name>
    <name type="synonym">Phalaena plantaginis</name>
    <dbReference type="NCBI Taxonomy" id="874455"/>
    <lineage>
        <taxon>Eukaryota</taxon>
        <taxon>Metazoa</taxon>
        <taxon>Ecdysozoa</taxon>
        <taxon>Arthropoda</taxon>
        <taxon>Hexapoda</taxon>
        <taxon>Insecta</taxon>
        <taxon>Pterygota</taxon>
        <taxon>Neoptera</taxon>
        <taxon>Endopterygota</taxon>
        <taxon>Lepidoptera</taxon>
        <taxon>Glossata</taxon>
        <taxon>Ditrysia</taxon>
        <taxon>Noctuoidea</taxon>
        <taxon>Erebidae</taxon>
        <taxon>Arctiinae</taxon>
        <taxon>Arctia</taxon>
    </lineage>
</organism>
<feature type="transmembrane region" description="Helical" evidence="5">
    <location>
        <begin position="145"/>
        <end position="166"/>
    </location>
</feature>
<dbReference type="Proteomes" id="UP000494256">
    <property type="component" value="Unassembled WGS sequence"/>
</dbReference>
<evidence type="ECO:0000313" key="7">
    <source>
        <dbReference type="Proteomes" id="UP000494256"/>
    </source>
</evidence>
<dbReference type="PANTHER" id="PTHR23507:SF1">
    <property type="entry name" value="FI18259P1-RELATED"/>
    <property type="match status" value="1"/>
</dbReference>
<evidence type="ECO:0000313" key="6">
    <source>
        <dbReference type="EMBL" id="CAB3244247.1"/>
    </source>
</evidence>
<dbReference type="GO" id="GO:0022857">
    <property type="term" value="F:transmembrane transporter activity"/>
    <property type="evidence" value="ECO:0007669"/>
    <property type="project" value="InterPro"/>
</dbReference>
<feature type="transmembrane region" description="Helical" evidence="5">
    <location>
        <begin position="178"/>
        <end position="199"/>
    </location>
</feature>
<feature type="transmembrane region" description="Helical" evidence="5">
    <location>
        <begin position="309"/>
        <end position="333"/>
    </location>
</feature>
<dbReference type="GO" id="GO:0016020">
    <property type="term" value="C:membrane"/>
    <property type="evidence" value="ECO:0007669"/>
    <property type="project" value="UniProtKB-SubCell"/>
</dbReference>
<keyword evidence="3 5" id="KW-1133">Transmembrane helix</keyword>
<keyword evidence="4 5" id="KW-0472">Membrane</keyword>
<keyword evidence="2 5" id="KW-0812">Transmembrane</keyword>